<dbReference type="HOGENOM" id="CLU_2849129_0_0_1"/>
<proteinExistence type="predicted"/>
<accession>A0A086SXY7</accession>
<evidence type="ECO:0000313" key="1">
    <source>
        <dbReference type="EMBL" id="KFH41969.1"/>
    </source>
</evidence>
<organism evidence="1 2">
    <name type="scientific">Hapsidospora chrysogenum (strain ATCC 11550 / CBS 779.69 / DSM 880 / IAM 14645 / JCM 23072 / IMI 49137)</name>
    <name type="common">Acremonium chrysogenum</name>
    <dbReference type="NCBI Taxonomy" id="857340"/>
    <lineage>
        <taxon>Eukaryota</taxon>
        <taxon>Fungi</taxon>
        <taxon>Dikarya</taxon>
        <taxon>Ascomycota</taxon>
        <taxon>Pezizomycotina</taxon>
        <taxon>Sordariomycetes</taxon>
        <taxon>Hypocreomycetidae</taxon>
        <taxon>Hypocreales</taxon>
        <taxon>Bionectriaceae</taxon>
        <taxon>Hapsidospora</taxon>
    </lineage>
</organism>
<keyword evidence="2" id="KW-1185">Reference proteome</keyword>
<gene>
    <name evidence="1" type="ORF">ACRE_072820</name>
</gene>
<evidence type="ECO:0000313" key="2">
    <source>
        <dbReference type="Proteomes" id="UP000029964"/>
    </source>
</evidence>
<dbReference type="Proteomes" id="UP000029964">
    <property type="component" value="Unassembled WGS sequence"/>
</dbReference>
<dbReference type="EMBL" id="JPKY01000108">
    <property type="protein sequence ID" value="KFH41969.1"/>
    <property type="molecule type" value="Genomic_DNA"/>
</dbReference>
<name>A0A086SXY7_HAPC1</name>
<sequence>MYCSPREQYGDRIAGSYGPLLHSRPTAFQVALDAGRAALGQGCASLLGYNMVPGRCADGLCMFHA</sequence>
<comment type="caution">
    <text evidence="1">The sequence shown here is derived from an EMBL/GenBank/DDBJ whole genome shotgun (WGS) entry which is preliminary data.</text>
</comment>
<protein>
    <submittedName>
        <fullName evidence="1">Uncharacterized protein</fullName>
    </submittedName>
</protein>
<reference evidence="2" key="1">
    <citation type="journal article" date="2014" name="Genome Announc.">
        <title>Genome sequence and annotation of Acremonium chrysogenum, producer of the beta-lactam antibiotic cephalosporin C.</title>
        <authorList>
            <person name="Terfehr D."/>
            <person name="Dahlmann T.A."/>
            <person name="Specht T."/>
            <person name="Zadra I."/>
            <person name="Kuernsteiner H."/>
            <person name="Kueck U."/>
        </authorList>
    </citation>
    <scope>NUCLEOTIDE SEQUENCE [LARGE SCALE GENOMIC DNA]</scope>
    <source>
        <strain evidence="2">ATCC 11550 / CBS 779.69 / DSM 880 / IAM 14645 / JCM 23072 / IMI 49137</strain>
    </source>
</reference>
<dbReference type="AlphaFoldDB" id="A0A086SXY7"/>